<proteinExistence type="predicted"/>
<evidence type="ECO:0000313" key="3">
    <source>
        <dbReference type="Proteomes" id="UP000019260"/>
    </source>
</evidence>
<evidence type="ECO:0000256" key="1">
    <source>
        <dbReference type="SAM" id="Phobius"/>
    </source>
</evidence>
<name>W0GMC2_9MOLU</name>
<feature type="transmembrane region" description="Helical" evidence="1">
    <location>
        <begin position="60"/>
        <end position="77"/>
    </location>
</feature>
<dbReference type="PATRIC" id="fig|838561.3.peg.1185"/>
<dbReference type="HOGENOM" id="CLU_2620267_0_0_14"/>
<protein>
    <submittedName>
        <fullName evidence="2">Uncharacterized protein</fullName>
    </submittedName>
</protein>
<keyword evidence="1" id="KW-1133">Transmembrane helix</keyword>
<dbReference type="RefSeq" id="WP_025317770.1">
    <property type="nucleotide sequence ID" value="NZ_CP002082.1"/>
</dbReference>
<keyword evidence="3" id="KW-1185">Reference proteome</keyword>
<keyword evidence="1" id="KW-0812">Transmembrane</keyword>
<dbReference type="EMBL" id="CP006720">
    <property type="protein sequence ID" value="AHI58541.1"/>
    <property type="molecule type" value="Genomic_DNA"/>
</dbReference>
<keyword evidence="1" id="KW-0472">Membrane</keyword>
<gene>
    <name evidence="2" type="ORF">P344_06170</name>
</gene>
<evidence type="ECO:0000313" key="2">
    <source>
        <dbReference type="EMBL" id="AHI58541.1"/>
    </source>
</evidence>
<accession>W0GMC2</accession>
<organism evidence="2 3">
    <name type="scientific">Spiroplasma mirum ATCC 29335</name>
    <dbReference type="NCBI Taxonomy" id="838561"/>
    <lineage>
        <taxon>Bacteria</taxon>
        <taxon>Bacillati</taxon>
        <taxon>Mycoplasmatota</taxon>
        <taxon>Mollicutes</taxon>
        <taxon>Entomoplasmatales</taxon>
        <taxon>Spiroplasmataceae</taxon>
        <taxon>Spiroplasma</taxon>
    </lineage>
</organism>
<dbReference type="Proteomes" id="UP000019260">
    <property type="component" value="Chromosome"/>
</dbReference>
<dbReference type="STRING" id="838561.P344_06170"/>
<reference evidence="2 3" key="1">
    <citation type="submission" date="2013-09" db="EMBL/GenBank/DDBJ databases">
        <title>Complete genome sequence of Spiroplasma mirum suckling mouse cataract agent.</title>
        <authorList>
            <person name="Landry C.A."/>
            <person name="Bastian F.O."/>
            <person name="Thune R.L."/>
        </authorList>
    </citation>
    <scope>NUCLEOTIDE SEQUENCE [LARGE SCALE GENOMIC DNA]</scope>
    <source>
        <strain evidence="2 3">SMCA</strain>
    </source>
</reference>
<dbReference type="KEGG" id="smir:SMM_1036"/>
<dbReference type="AlphaFoldDB" id="W0GMC2"/>
<sequence length="78" mass="9313">MASHYYQTLYNHVKNRVALGWKIFSLSMFRFYFYLLGYDLGINTILEIVVFPILNIYSNINLENGALLFLLFVVWQLR</sequence>
<dbReference type="KEGG" id="smia:P344_06170"/>